<protein>
    <submittedName>
        <fullName evidence="6">Patatin family protein</fullName>
    </submittedName>
</protein>
<evidence type="ECO:0000313" key="7">
    <source>
        <dbReference type="Proteomes" id="UP000267798"/>
    </source>
</evidence>
<dbReference type="EMBL" id="QXQB01000002">
    <property type="protein sequence ID" value="RJX40180.1"/>
    <property type="molecule type" value="Genomic_DNA"/>
</dbReference>
<reference evidence="6 7" key="1">
    <citation type="submission" date="2018-09" db="EMBL/GenBank/DDBJ databases">
        <title>Paenibacillus aracenensis nov. sp. isolated from a cave in southern Spain.</title>
        <authorList>
            <person name="Jurado V."/>
            <person name="Gutierrez-Patricio S."/>
            <person name="Gonzalez-Pimentel J.L."/>
            <person name="Miller A.Z."/>
            <person name="Laiz L."/>
            <person name="Saiz-Jimenez C."/>
        </authorList>
    </citation>
    <scope>NUCLEOTIDE SEQUENCE [LARGE SCALE GENOMIC DNA]</scope>
    <source>
        <strain evidence="6 7">JCM 19203</strain>
    </source>
</reference>
<evidence type="ECO:0000259" key="5">
    <source>
        <dbReference type="PROSITE" id="PS51635"/>
    </source>
</evidence>
<dbReference type="PROSITE" id="PS51635">
    <property type="entry name" value="PNPLA"/>
    <property type="match status" value="1"/>
</dbReference>
<dbReference type="InterPro" id="IPR045943">
    <property type="entry name" value="DUF6363"/>
</dbReference>
<dbReference type="Pfam" id="PF19890">
    <property type="entry name" value="DUF6363"/>
    <property type="match status" value="1"/>
</dbReference>
<evidence type="ECO:0000256" key="2">
    <source>
        <dbReference type="ARBA" id="ARBA00022963"/>
    </source>
</evidence>
<keyword evidence="2 4" id="KW-0442">Lipid degradation</keyword>
<dbReference type="InterPro" id="IPR037483">
    <property type="entry name" value="YjjU-like"/>
</dbReference>
<evidence type="ECO:0000313" key="6">
    <source>
        <dbReference type="EMBL" id="RJX40180.1"/>
    </source>
</evidence>
<evidence type="ECO:0000256" key="4">
    <source>
        <dbReference type="PROSITE-ProRule" id="PRU01161"/>
    </source>
</evidence>
<keyword evidence="3 4" id="KW-0443">Lipid metabolism</keyword>
<dbReference type="OrthoDB" id="9802424at2"/>
<dbReference type="Gene3D" id="3.40.1090.10">
    <property type="entry name" value="Cytosolic phospholipase A2 catalytic domain"/>
    <property type="match status" value="2"/>
</dbReference>
<dbReference type="GO" id="GO:0016042">
    <property type="term" value="P:lipid catabolic process"/>
    <property type="evidence" value="ECO:0007669"/>
    <property type="project" value="UniProtKB-UniRule"/>
</dbReference>
<feature type="domain" description="PNPLA" evidence="5">
    <location>
        <begin position="6"/>
        <end position="173"/>
    </location>
</feature>
<dbReference type="InterPro" id="IPR002641">
    <property type="entry name" value="PNPLA_dom"/>
</dbReference>
<accession>A0A3A6PIL4</accession>
<feature type="active site" description="Nucleophile" evidence="4">
    <location>
        <position position="39"/>
    </location>
</feature>
<dbReference type="GO" id="GO:0016787">
    <property type="term" value="F:hydrolase activity"/>
    <property type="evidence" value="ECO:0007669"/>
    <property type="project" value="UniProtKB-UniRule"/>
</dbReference>
<feature type="short sequence motif" description="GXSXG" evidence="4">
    <location>
        <begin position="37"/>
        <end position="41"/>
    </location>
</feature>
<dbReference type="Pfam" id="PF01734">
    <property type="entry name" value="Patatin"/>
    <property type="match status" value="1"/>
</dbReference>
<feature type="active site" description="Proton acceptor" evidence="4">
    <location>
        <position position="160"/>
    </location>
</feature>
<feature type="short sequence motif" description="DGA/G" evidence="4">
    <location>
        <begin position="160"/>
        <end position="162"/>
    </location>
</feature>
<dbReference type="InterPro" id="IPR016035">
    <property type="entry name" value="Acyl_Trfase/lysoPLipase"/>
</dbReference>
<dbReference type="CDD" id="cd07208">
    <property type="entry name" value="Pat_hypo_Ecoli_yjju_like"/>
    <property type="match status" value="1"/>
</dbReference>
<name>A0A3A6PIL4_9BACL</name>
<dbReference type="InterPro" id="IPR050301">
    <property type="entry name" value="NTE"/>
</dbReference>
<sequence>MSANGLILEGGGMRGIYTAGVLEYFSEHGIYFPYTIGVSAGACMGASYLSRQLGRNRIVNVNWVSDPRYISWRNLWRNGQLFGMDFIFDEIPNKLVPFDYEAFQNSPEEYVIGTTDCITGEAVYYRKSDPGYDLLKLLRASSSLPFIAPIVEFGGRKLLDGGIADPIPLREAEKEGYKRNVLILTRNSDYRKSRSRFPWLLKRAYAKYPKLVETMLHRYEVYNETLAYIESQEKSGNVFVIRPQEPLVVGRMERDPRKLDALYMQGYRDAGKLMPSLQEWMGSTAKDKVSQ</sequence>
<dbReference type="Proteomes" id="UP000267798">
    <property type="component" value="Unassembled WGS sequence"/>
</dbReference>
<dbReference type="AlphaFoldDB" id="A0A3A6PIL4"/>
<dbReference type="PANTHER" id="PTHR14226:SF25">
    <property type="entry name" value="PHOSPHOESTERASE"/>
    <property type="match status" value="1"/>
</dbReference>
<comment type="caution">
    <text evidence="6">The sequence shown here is derived from an EMBL/GenBank/DDBJ whole genome shotgun (WGS) entry which is preliminary data.</text>
</comment>
<dbReference type="RefSeq" id="WP_120110214.1">
    <property type="nucleotide sequence ID" value="NZ_QXQB01000002.1"/>
</dbReference>
<gene>
    <name evidence="6" type="ORF">D3P09_12535</name>
</gene>
<keyword evidence="1 4" id="KW-0378">Hydrolase</keyword>
<evidence type="ECO:0000256" key="1">
    <source>
        <dbReference type="ARBA" id="ARBA00022801"/>
    </source>
</evidence>
<dbReference type="PANTHER" id="PTHR14226">
    <property type="entry name" value="NEUROPATHY TARGET ESTERASE/SWISS CHEESE D.MELANOGASTER"/>
    <property type="match status" value="1"/>
</dbReference>
<evidence type="ECO:0000256" key="3">
    <source>
        <dbReference type="ARBA" id="ARBA00023098"/>
    </source>
</evidence>
<keyword evidence="7" id="KW-1185">Reference proteome</keyword>
<proteinExistence type="predicted"/>
<feature type="short sequence motif" description="GXGXXG" evidence="4">
    <location>
        <begin position="10"/>
        <end position="15"/>
    </location>
</feature>
<organism evidence="6 7">
    <name type="scientific">Paenibacillus pinisoli</name>
    <dbReference type="NCBI Taxonomy" id="1276110"/>
    <lineage>
        <taxon>Bacteria</taxon>
        <taxon>Bacillati</taxon>
        <taxon>Bacillota</taxon>
        <taxon>Bacilli</taxon>
        <taxon>Bacillales</taxon>
        <taxon>Paenibacillaceae</taxon>
        <taxon>Paenibacillus</taxon>
    </lineage>
</organism>
<dbReference type="SUPFAM" id="SSF52151">
    <property type="entry name" value="FabD/lysophospholipase-like"/>
    <property type="match status" value="1"/>
</dbReference>